<gene>
    <name evidence="1" type="ORF">CEPIT_LOCUS41000</name>
</gene>
<keyword evidence="2" id="KW-1185">Reference proteome</keyword>
<evidence type="ECO:0008006" key="3">
    <source>
        <dbReference type="Google" id="ProtNLM"/>
    </source>
</evidence>
<dbReference type="EMBL" id="CAMAPF010001057">
    <property type="protein sequence ID" value="CAH9143859.1"/>
    <property type="molecule type" value="Genomic_DNA"/>
</dbReference>
<accession>A0AAV0G7B1</accession>
<proteinExistence type="predicted"/>
<organism evidence="1 2">
    <name type="scientific">Cuscuta epithymum</name>
    <dbReference type="NCBI Taxonomy" id="186058"/>
    <lineage>
        <taxon>Eukaryota</taxon>
        <taxon>Viridiplantae</taxon>
        <taxon>Streptophyta</taxon>
        <taxon>Embryophyta</taxon>
        <taxon>Tracheophyta</taxon>
        <taxon>Spermatophyta</taxon>
        <taxon>Magnoliopsida</taxon>
        <taxon>eudicotyledons</taxon>
        <taxon>Gunneridae</taxon>
        <taxon>Pentapetalae</taxon>
        <taxon>asterids</taxon>
        <taxon>lamiids</taxon>
        <taxon>Solanales</taxon>
        <taxon>Convolvulaceae</taxon>
        <taxon>Cuscuteae</taxon>
        <taxon>Cuscuta</taxon>
        <taxon>Cuscuta subgen. Cuscuta</taxon>
    </lineage>
</organism>
<evidence type="ECO:0000313" key="2">
    <source>
        <dbReference type="Proteomes" id="UP001152523"/>
    </source>
</evidence>
<sequence length="37" mass="4354">MTGLVEGLQICIGKCNLAEWFFFSKDELEFKTFLFFT</sequence>
<dbReference type="Proteomes" id="UP001152523">
    <property type="component" value="Unassembled WGS sequence"/>
</dbReference>
<name>A0AAV0G7B1_9ASTE</name>
<reference evidence="1" key="1">
    <citation type="submission" date="2022-07" db="EMBL/GenBank/DDBJ databases">
        <authorList>
            <person name="Macas J."/>
            <person name="Novak P."/>
            <person name="Neumann P."/>
        </authorList>
    </citation>
    <scope>NUCLEOTIDE SEQUENCE</scope>
</reference>
<comment type="caution">
    <text evidence="1">The sequence shown here is derived from an EMBL/GenBank/DDBJ whole genome shotgun (WGS) entry which is preliminary data.</text>
</comment>
<protein>
    <recommendedName>
        <fullName evidence="3">Ribosomal protein L32</fullName>
    </recommendedName>
</protein>
<dbReference type="AlphaFoldDB" id="A0AAV0G7B1"/>
<evidence type="ECO:0000313" key="1">
    <source>
        <dbReference type="EMBL" id="CAH9143859.1"/>
    </source>
</evidence>